<keyword evidence="3" id="KW-1185">Reference proteome</keyword>
<dbReference type="EMBL" id="JACGCI010000183">
    <property type="protein sequence ID" value="KAF6742437.1"/>
    <property type="molecule type" value="Genomic_DNA"/>
</dbReference>
<sequence>MHSPFSSESRPSRSGSPATAFFNPPASSSPGLASTPTTSQSTLRTPLLDQPAEGAKDCPGGTVNWTLGSVLYTYPFHLHAFRAVGWEPLRFNRDENTITFRSENCDREASSNGGACDACLVLLSSDPLRRVMERAENAPKHTPHEFLNAAQMKKLLGDFGHTMRRLRTQVYNLKQQVAGAHRKLDDYGRIMMLLSKGDIPGLRRLLAASLKRGASPAVVLNLLERSLKGLHKARGGFSDRDMDIAFLTKAIGGPRLLYALQQAFGVASRSTLSRGRKIPILVPSIGRPTADEVNANISAFCDPAVNPPHPTKKGALVGNTLMFDGVTLETRCTYCPKRNRVLGLCREHSHRVDTEVKDMASIEAIRKAIFEPDTDGEKVCFGTEATVVAIAAYHPEQYSAIPLVASPSCKTETGAEIRVWIKSVTEWWKEHEFGERVHGPIWALGSDGDSAYRYAKYLECLEDSVSVNTEEGYGKVLAELEGLNLLTSPDGILGTCDPKHIFKRFATLLRNTSGFMVEETNINASDVLKHLTELDGMTREVAEELLNPADKQNVPKAVSLLQHLKRMEESTGIGPLTPAEEHRGNTVKFLGQFFHLFLRPFIDTKMDLSEQVESLSAFAHIAAALYLRHQTGCLTGALYADTQAVIKNIIFTIARMQEIDEDLVLHIILEGTDRLELLFGDTRTQDHSSNFDIKQFAEKAAVGTQINAAFARNPDLDRGHQRLSIHGTIGIDHVNPRSWEGNVRVGDVDLKRCWDNGRKLAIQLMKKYLPTFEIPDFSAIWRKANHDLLRPKGVYVGTRRTDDDARSEDEADDLDDLAHLDLDEESDSLNRIQEATVCGDLDNKSPSDMDDEDSVNSAEMMSILSATLLVNGKHVFKSSVVASMLSSKWSKKFGDRMLRVRGMAKGEFSNSKIDDLDDSQLTENQVKSGDLAGVLLNASPKNGSSKTIALSVIEVTGFLVQGERAPRRFLEFDELDSTKTKVIGQVIDLELSGVGAGWDWSGHYLRVGSKTTNDADTRKQYVLEVPGSLVYPLCPKIVKRGSQTSGSLSLTTWRLENDVLQKASSAAWAALNPETEEIVGNIDMLPRIDNSRFPYRDSADKQKFVIEAMPAQLNEIAPPKRINSRVECFLCGEEGIQLREMVRHVGCHILHASRGASAPSSLEPGATPCGFCGRDGECLTQLKKSTAKGLTVSSTCPYRRSNMPPNKRYNDFDPESPCTNTPVHCTLCPKTASNDPRTIWRYNAAYHIASEHQGVPVPPDLLITMFISRKEEAALGIAGEDTDDFRGMVGMPDSDAMDAMWVGSDDSPIGRGRSSTIMGPPRR</sequence>
<protein>
    <submittedName>
        <fullName evidence="2">Uncharacterized protein</fullName>
    </submittedName>
</protein>
<feature type="region of interest" description="Disordered" evidence="1">
    <location>
        <begin position="1"/>
        <end position="43"/>
    </location>
</feature>
<organism evidence="2 3">
    <name type="scientific">Ephemerocybe angulata</name>
    <dbReference type="NCBI Taxonomy" id="980116"/>
    <lineage>
        <taxon>Eukaryota</taxon>
        <taxon>Fungi</taxon>
        <taxon>Dikarya</taxon>
        <taxon>Basidiomycota</taxon>
        <taxon>Agaricomycotina</taxon>
        <taxon>Agaricomycetes</taxon>
        <taxon>Agaricomycetidae</taxon>
        <taxon>Agaricales</taxon>
        <taxon>Agaricineae</taxon>
        <taxon>Psathyrellaceae</taxon>
        <taxon>Ephemerocybe</taxon>
    </lineage>
</organism>
<gene>
    <name evidence="2" type="ORF">DFP72DRAFT_1022411</name>
</gene>
<comment type="caution">
    <text evidence="2">The sequence shown here is derived from an EMBL/GenBank/DDBJ whole genome shotgun (WGS) entry which is preliminary data.</text>
</comment>
<evidence type="ECO:0000256" key="1">
    <source>
        <dbReference type="SAM" id="MobiDB-lite"/>
    </source>
</evidence>
<evidence type="ECO:0000313" key="3">
    <source>
        <dbReference type="Proteomes" id="UP000521943"/>
    </source>
</evidence>
<evidence type="ECO:0000313" key="2">
    <source>
        <dbReference type="EMBL" id="KAF6742437.1"/>
    </source>
</evidence>
<accession>A0A8H6HAA5</accession>
<dbReference type="Proteomes" id="UP000521943">
    <property type="component" value="Unassembled WGS sequence"/>
</dbReference>
<dbReference type="OrthoDB" id="3048541at2759"/>
<name>A0A8H6HAA5_9AGAR</name>
<feature type="region of interest" description="Disordered" evidence="1">
    <location>
        <begin position="1303"/>
        <end position="1323"/>
    </location>
</feature>
<feature type="compositionally biased region" description="Polar residues" evidence="1">
    <location>
        <begin position="25"/>
        <end position="43"/>
    </location>
</feature>
<reference evidence="2 3" key="1">
    <citation type="submission" date="2020-07" db="EMBL/GenBank/DDBJ databases">
        <title>Comparative genomics of pyrophilous fungi reveals a link between fire events and developmental genes.</title>
        <authorList>
            <consortium name="DOE Joint Genome Institute"/>
            <person name="Steindorff A.S."/>
            <person name="Carver A."/>
            <person name="Calhoun S."/>
            <person name="Stillman K."/>
            <person name="Liu H."/>
            <person name="Lipzen A."/>
            <person name="Pangilinan J."/>
            <person name="Labutti K."/>
            <person name="Bruns T.D."/>
            <person name="Grigoriev I.V."/>
        </authorList>
    </citation>
    <scope>NUCLEOTIDE SEQUENCE [LARGE SCALE GENOMIC DNA]</scope>
    <source>
        <strain evidence="2 3">CBS 144469</strain>
    </source>
</reference>
<feature type="compositionally biased region" description="Low complexity" evidence="1">
    <location>
        <begin position="1"/>
        <end position="17"/>
    </location>
</feature>
<proteinExistence type="predicted"/>